<name>A0A427XZ79_9TREE</name>
<feature type="compositionally biased region" description="Acidic residues" evidence="1">
    <location>
        <begin position="1103"/>
        <end position="1123"/>
    </location>
</feature>
<feature type="compositionally biased region" description="Polar residues" evidence="1">
    <location>
        <begin position="804"/>
        <end position="816"/>
    </location>
</feature>
<feature type="compositionally biased region" description="Polar residues" evidence="1">
    <location>
        <begin position="1398"/>
        <end position="1410"/>
    </location>
</feature>
<feature type="compositionally biased region" description="Low complexity" evidence="1">
    <location>
        <begin position="861"/>
        <end position="882"/>
    </location>
</feature>
<feature type="compositionally biased region" description="Low complexity" evidence="1">
    <location>
        <begin position="634"/>
        <end position="653"/>
    </location>
</feature>
<evidence type="ECO:0000313" key="3">
    <source>
        <dbReference type="Proteomes" id="UP000279236"/>
    </source>
</evidence>
<feature type="compositionally biased region" description="Low complexity" evidence="1">
    <location>
        <begin position="272"/>
        <end position="291"/>
    </location>
</feature>
<feature type="region of interest" description="Disordered" evidence="1">
    <location>
        <begin position="552"/>
        <end position="718"/>
    </location>
</feature>
<feature type="compositionally biased region" description="Polar residues" evidence="1">
    <location>
        <begin position="1365"/>
        <end position="1390"/>
    </location>
</feature>
<dbReference type="GeneID" id="39590238"/>
<evidence type="ECO:0000256" key="1">
    <source>
        <dbReference type="SAM" id="MobiDB-lite"/>
    </source>
</evidence>
<feature type="compositionally biased region" description="Polar residues" evidence="1">
    <location>
        <begin position="688"/>
        <end position="701"/>
    </location>
</feature>
<feature type="region of interest" description="Disordered" evidence="1">
    <location>
        <begin position="436"/>
        <end position="531"/>
    </location>
</feature>
<feature type="compositionally biased region" description="Low complexity" evidence="1">
    <location>
        <begin position="492"/>
        <end position="527"/>
    </location>
</feature>
<proteinExistence type="predicted"/>
<dbReference type="STRING" id="105984.A0A427XZ79"/>
<feature type="compositionally biased region" description="Low complexity" evidence="1">
    <location>
        <begin position="817"/>
        <end position="833"/>
    </location>
</feature>
<feature type="region of interest" description="Disordered" evidence="1">
    <location>
        <begin position="1058"/>
        <end position="1455"/>
    </location>
</feature>
<gene>
    <name evidence="2" type="ORF">EHS24_005695</name>
</gene>
<feature type="compositionally biased region" description="Low complexity" evidence="1">
    <location>
        <begin position="1280"/>
        <end position="1295"/>
    </location>
</feature>
<feature type="region of interest" description="Disordered" evidence="1">
    <location>
        <begin position="1469"/>
        <end position="1577"/>
    </location>
</feature>
<feature type="compositionally biased region" description="Low complexity" evidence="1">
    <location>
        <begin position="1317"/>
        <end position="1341"/>
    </location>
</feature>
<feature type="compositionally biased region" description="Low complexity" evidence="1">
    <location>
        <begin position="142"/>
        <end position="151"/>
    </location>
</feature>
<feature type="compositionally biased region" description="Acidic residues" evidence="1">
    <location>
        <begin position="1614"/>
        <end position="1633"/>
    </location>
</feature>
<dbReference type="OrthoDB" id="2565095at2759"/>
<feature type="compositionally biased region" description="Polar residues" evidence="1">
    <location>
        <begin position="221"/>
        <end position="238"/>
    </location>
</feature>
<sequence length="1661" mass="174377">MAPKRKHVASPTAPTPEAGPSAKKSRAGLNAQSTNSTADDDNDNNHSYKVEAEWELVGTDKKYTRFIGSKSLNAVVPIVADRLGASMVGLQIMHVRQGGMESPVWDDYDFKAIRNRAEATGSKKETLRVYSAAIGQHPTPPSSLAGSAPPSVERTTARDTLSVPTPYRPPTSAPTPRSALRTPGASDTPRTQKRVLIALPTDSPPSTPSPAYGDHIGPGQYSASPNFQLGQQPNNSQGKTTNNRNRKKKHKRKSIESTEEEEDEEVPPPSRSPRFSVSSPVTSTSASSTFVLGPVPTPSEAHTHAPPTSLRPTTTSTTPAAASDKEITSVSAATPAAPPTIAKVQQYKPSRPSPLSQTAASPSATPAAADERPKKKGRVSDAAPVVKAVAKPSDNLPLLVGGLPPVVGAVEPAPAPVAIPVPGASVAAQSAPAAIPVPGAPAAKKKKKGQEVAAKDQEPKSAEPAEVPVPKAKKVRSRRSAGRKSLDSELNTEAAPQQPQPQAEAAPSAPTAQTKATASTTAAKAAPPATPLTRQQIIASIVADINASLAAKNSPAPLAPTPAADPSKTPAPQTPAPEHATPTPKSKLKSKDKPVKEMVAKGTKPESTTQRMLKELHKKRATTEPELPWDPREPFAAAPEPTSETPQPSSAAPEPSPDGPAHPTAATEPDSLEQTTPAAKKRSRKSDATTPVANGKQNGTPGSAKSATATPKSAAAAPSTPCVICGELNSHLQKDCPAVAAGVEKLKERLEVRRADLVQLRKEGKNRRQSDMKGLDEASDYGCQAIKSWIQRLTNIAAKVNGTESPAKSMAATPQSPATVAVKTPVPVTPATAEEPIVIDDDEEEDEEDEEDEDKEADGTSSAASSRASSPNSSAASTPVVVAPETPFYPATIHLKALARPRRPGSMSGLSVSDAVIETGDSGSESEESGSENENESLSGASSDNSSSDDEDVDPAELMRRVMNKPLSSRQRQRARLSAASMHHVEEASASDIESDEELPQHALQRRGSDSSIGDFEDETTKAAHSDAESESEGEDTKDAKAALLNSVADATMVVEEASDVEVEEVEVEEAEQSDVEELPQPSQPAEVVEPVDDLEPIVTDQPADEAADEAMDVDETVPEPEVEATPKKVAAADHSSPATERRASRGFNNLIPNSPVLEEFPGDIALREAIEEDAPINRDTTPTPEPESDDLHATQVDVMQLESLQPSQVEQPQAETEEEQEPEPEPVKPAPKRRGRPPKNPPSSPLKVPASQPTPSRSLRAASREPAPLPASQPETRSGRVTRSRGTLASSVAQPPAPPATRRRTRAASKEPPATPATTRRTRAASVEAAAAAAEAEVPASQPPTQPIIEESEDEFHNAKETPRANNNLSSPVLRNTRNVRSAVASSQVDELDSSYPVKTQLSPFTQKSPLPPSSMPNGHAHDIEVHDSATQSSPLLHRRRPVEETPLFMSEGSQALATQAYNAFPAPLVPETQIPETQDLQSSVAGSSVTGSSARGGKGKRTNGKSNGGGLAPTIDDDDDEATATSIVNGGGTYASDSDDDTATTTSRMFPPIPLSLPRRSTAAPLSSSFPTLSALPKDLLRSGKSVGTSVWNAVTGSGSRTTGVLPSQQRDDEDSEEESGSGTDSEDEVVPESRKGRYAGGARRKSRLSKTGGAMSGW</sequence>
<feature type="compositionally biased region" description="Low complexity" evidence="1">
    <location>
        <begin position="353"/>
        <end position="368"/>
    </location>
</feature>
<feature type="compositionally biased region" description="Low complexity" evidence="1">
    <location>
        <begin position="703"/>
        <end position="718"/>
    </location>
</feature>
<feature type="compositionally biased region" description="Low complexity" evidence="1">
    <location>
        <begin position="1484"/>
        <end position="1497"/>
    </location>
</feature>
<feature type="compositionally biased region" description="Low complexity" evidence="1">
    <location>
        <begin position="936"/>
        <end position="946"/>
    </location>
</feature>
<feature type="compositionally biased region" description="Basic residues" evidence="1">
    <location>
        <begin position="471"/>
        <end position="482"/>
    </location>
</feature>
<organism evidence="2 3">
    <name type="scientific">Apiotrichum porosum</name>
    <dbReference type="NCBI Taxonomy" id="105984"/>
    <lineage>
        <taxon>Eukaryota</taxon>
        <taxon>Fungi</taxon>
        <taxon>Dikarya</taxon>
        <taxon>Basidiomycota</taxon>
        <taxon>Agaricomycotina</taxon>
        <taxon>Tremellomycetes</taxon>
        <taxon>Trichosporonales</taxon>
        <taxon>Trichosporonaceae</taxon>
        <taxon>Apiotrichum</taxon>
    </lineage>
</organism>
<feature type="compositionally biased region" description="Acidic residues" evidence="1">
    <location>
        <begin position="257"/>
        <end position="266"/>
    </location>
</feature>
<dbReference type="Proteomes" id="UP000279236">
    <property type="component" value="Unassembled WGS sequence"/>
</dbReference>
<feature type="compositionally biased region" description="Acidic residues" evidence="1">
    <location>
        <begin position="1216"/>
        <end position="1225"/>
    </location>
</feature>
<feature type="region of interest" description="Disordered" evidence="1">
    <location>
        <begin position="804"/>
        <end position="882"/>
    </location>
</feature>
<feature type="region of interest" description="Disordered" evidence="1">
    <location>
        <begin position="1"/>
        <end position="46"/>
    </location>
</feature>
<keyword evidence="3" id="KW-1185">Reference proteome</keyword>
<feature type="compositionally biased region" description="Basic residues" evidence="1">
    <location>
        <begin position="244"/>
        <end position="253"/>
    </location>
</feature>
<feature type="region of interest" description="Disordered" evidence="1">
    <location>
        <begin position="1590"/>
        <end position="1661"/>
    </location>
</feature>
<dbReference type="RefSeq" id="XP_028477634.1">
    <property type="nucleotide sequence ID" value="XM_028621182.1"/>
</dbReference>
<feature type="compositionally biased region" description="Basic and acidic residues" evidence="1">
    <location>
        <begin position="1019"/>
        <end position="1028"/>
    </location>
</feature>
<feature type="compositionally biased region" description="Acidic residues" evidence="1">
    <location>
        <begin position="924"/>
        <end position="935"/>
    </location>
</feature>
<feature type="region of interest" description="Disordered" evidence="1">
    <location>
        <begin position="134"/>
        <end position="420"/>
    </location>
</feature>
<feature type="compositionally biased region" description="Low complexity" evidence="1">
    <location>
        <begin position="305"/>
        <end position="342"/>
    </location>
</feature>
<feature type="compositionally biased region" description="Acidic residues" evidence="1">
    <location>
        <begin position="837"/>
        <end position="856"/>
    </location>
</feature>
<feature type="compositionally biased region" description="Acidic residues" evidence="1">
    <location>
        <begin position="1058"/>
        <end position="1078"/>
    </location>
</feature>
<accession>A0A427XZ79</accession>
<feature type="compositionally biased region" description="Low complexity" evidence="1">
    <location>
        <begin position="380"/>
        <end position="412"/>
    </location>
</feature>
<comment type="caution">
    <text evidence="2">The sequence shown here is derived from an EMBL/GenBank/DDBJ whole genome shotgun (WGS) entry which is preliminary data.</text>
</comment>
<feature type="compositionally biased region" description="Basic and acidic residues" evidence="1">
    <location>
        <begin position="589"/>
        <end position="599"/>
    </location>
</feature>
<evidence type="ECO:0000313" key="2">
    <source>
        <dbReference type="EMBL" id="RSH84186.1"/>
    </source>
</evidence>
<feature type="compositionally biased region" description="Polar residues" evidence="1">
    <location>
        <begin position="1590"/>
        <end position="1611"/>
    </location>
</feature>
<protein>
    <submittedName>
        <fullName evidence="2">Uncharacterized protein</fullName>
    </submittedName>
</protein>
<dbReference type="EMBL" id="RSCE01000003">
    <property type="protein sequence ID" value="RSH84186.1"/>
    <property type="molecule type" value="Genomic_DNA"/>
</dbReference>
<reference evidence="2 3" key="1">
    <citation type="submission" date="2018-11" db="EMBL/GenBank/DDBJ databases">
        <title>Genome sequence of Apiotrichum porosum DSM 27194.</title>
        <authorList>
            <person name="Aliyu H."/>
            <person name="Gorte O."/>
            <person name="Ochsenreither K."/>
        </authorList>
    </citation>
    <scope>NUCLEOTIDE SEQUENCE [LARGE SCALE GENOMIC DNA]</scope>
    <source>
        <strain evidence="2 3">DSM 27194</strain>
    </source>
</reference>
<feature type="region of interest" description="Disordered" evidence="1">
    <location>
        <begin position="898"/>
        <end position="1039"/>
    </location>
</feature>
<feature type="compositionally biased region" description="Basic and acidic residues" evidence="1">
    <location>
        <begin position="449"/>
        <end position="463"/>
    </location>
</feature>